<dbReference type="Proteomes" id="UP001056585">
    <property type="component" value="Segment"/>
</dbReference>
<feature type="compositionally biased region" description="Polar residues" evidence="1">
    <location>
        <begin position="122"/>
        <end position="140"/>
    </location>
</feature>
<evidence type="ECO:0000313" key="2">
    <source>
        <dbReference type="EMBL" id="URA06999.1"/>
    </source>
</evidence>
<accession>A0A9E7E1W7</accession>
<keyword evidence="3" id="KW-1185">Reference proteome</keyword>
<name>A0A9E7E1W7_9CAUD</name>
<protein>
    <submittedName>
        <fullName evidence="2">Uncharacterized protein</fullName>
    </submittedName>
</protein>
<feature type="region of interest" description="Disordered" evidence="1">
    <location>
        <begin position="119"/>
        <end position="155"/>
    </location>
</feature>
<dbReference type="EMBL" id="ON189045">
    <property type="protein sequence ID" value="URA06999.1"/>
    <property type="molecule type" value="Genomic_DNA"/>
</dbReference>
<proteinExistence type="predicted"/>
<organism evidence="2 3">
    <name type="scientific">Xanthomonas phage Elanor</name>
    <dbReference type="NCBI Taxonomy" id="2939127"/>
    <lineage>
        <taxon>Viruses</taxon>
        <taxon>Duplodnaviria</taxon>
        <taxon>Heunggongvirae</taxon>
        <taxon>Uroviricota</taxon>
        <taxon>Caudoviricetes</taxon>
        <taxon>Mesyanzhinovviridae</taxon>
        <taxon>Bradleyvirinae</taxon>
        <taxon>Elanorvirus</taxon>
        <taxon>Elanorvirus elanor</taxon>
    </lineage>
</organism>
<gene>
    <name evidence="2" type="ORF">Elanor_BL40031</name>
</gene>
<evidence type="ECO:0000256" key="1">
    <source>
        <dbReference type="SAM" id="MobiDB-lite"/>
    </source>
</evidence>
<evidence type="ECO:0000313" key="3">
    <source>
        <dbReference type="Proteomes" id="UP001056585"/>
    </source>
</evidence>
<reference evidence="2" key="1">
    <citation type="journal article" date="2022" name="Viruses">
        <title>Isolation of novel Xanthomonas phages for the plant pathogens X. translucens and X. campestris.</title>
        <authorList>
            <person name="Erdrich S.H."/>
            <person name="Sharma V."/>
            <person name="Schurr U."/>
            <person name="Arsova B."/>
            <person name="Frunzke J."/>
        </authorList>
    </citation>
    <scope>NUCLEOTIDE SEQUENCE</scope>
</reference>
<sequence>MSSASQKFVLVGPHAGKTITINGHQFEDGEYQFLGSTAQIATLTNIFSFYGAVTEEQAELMKLRGSKREPGRGRKELDEALNALPGEQNDPEYVVTSLTRHFGDLFTQDDEAKVRELVIKPQDQTQDPTPEATSVGSQSNDPAPPPPAPDKPTLAEAIGLLDPDNDAHWTSNNLPGLDDLEKLTGKKVARAEVEEIASGYTRAKARQAKAAFN</sequence>